<dbReference type="InterPro" id="IPR050417">
    <property type="entry name" value="Sugar_Epim/Isomerase"/>
</dbReference>
<evidence type="ECO:0000313" key="5">
    <source>
        <dbReference type="EMBL" id="MBP0495479.1"/>
    </source>
</evidence>
<feature type="active site" description="Proton donor/acceptor" evidence="3">
    <location>
        <position position="241"/>
    </location>
</feature>
<dbReference type="Pfam" id="PF01261">
    <property type="entry name" value="AP_endonuc_2"/>
    <property type="match status" value="1"/>
</dbReference>
<dbReference type="PANTHER" id="PTHR43489:SF6">
    <property type="entry name" value="HYDROXYPYRUVATE ISOMERASE-RELATED"/>
    <property type="match status" value="1"/>
</dbReference>
<dbReference type="Gene3D" id="3.20.20.150">
    <property type="entry name" value="Divalent-metal-dependent TIM barrel enzymes"/>
    <property type="match status" value="1"/>
</dbReference>
<evidence type="ECO:0000256" key="3">
    <source>
        <dbReference type="PIRSR" id="PIRSR006241-50"/>
    </source>
</evidence>
<protein>
    <submittedName>
        <fullName evidence="5">TIM barrel protein</fullName>
    </submittedName>
</protein>
<accession>A0A940S7W5</accession>
<dbReference type="InterPro" id="IPR013022">
    <property type="entry name" value="Xyl_isomerase-like_TIM-brl"/>
</dbReference>
<dbReference type="PIRSF" id="PIRSF006241">
    <property type="entry name" value="HyI"/>
    <property type="match status" value="1"/>
</dbReference>
<evidence type="ECO:0000313" key="6">
    <source>
        <dbReference type="Proteomes" id="UP000677537"/>
    </source>
</evidence>
<reference evidence="5" key="1">
    <citation type="submission" date="2021-03" db="EMBL/GenBank/DDBJ databases">
        <authorList>
            <person name="So Y."/>
        </authorList>
    </citation>
    <scope>NUCLEOTIDE SEQUENCE</scope>
    <source>
        <strain evidence="5">SG15</strain>
    </source>
</reference>
<proteinExistence type="inferred from homology"/>
<dbReference type="EMBL" id="JAGIZA010000017">
    <property type="protein sequence ID" value="MBP0495479.1"/>
    <property type="molecule type" value="Genomic_DNA"/>
</dbReference>
<dbReference type="InterPro" id="IPR026040">
    <property type="entry name" value="HyI-like"/>
</dbReference>
<dbReference type="GO" id="GO:0046487">
    <property type="term" value="P:glyoxylate metabolic process"/>
    <property type="evidence" value="ECO:0007669"/>
    <property type="project" value="TreeGrafter"/>
</dbReference>
<evidence type="ECO:0000256" key="1">
    <source>
        <dbReference type="ARBA" id="ARBA00023235"/>
    </source>
</evidence>
<comment type="similarity">
    <text evidence="2">Belongs to the hyi family.</text>
</comment>
<gene>
    <name evidence="5" type="ORF">J5Y10_22025</name>
</gene>
<dbReference type="InterPro" id="IPR036237">
    <property type="entry name" value="Xyl_isomerase-like_sf"/>
</dbReference>
<evidence type="ECO:0000259" key="4">
    <source>
        <dbReference type="Pfam" id="PF01261"/>
    </source>
</evidence>
<dbReference type="GO" id="GO:0008903">
    <property type="term" value="F:hydroxypyruvate isomerase activity"/>
    <property type="evidence" value="ECO:0007669"/>
    <property type="project" value="TreeGrafter"/>
</dbReference>
<comment type="caution">
    <text evidence="5">The sequence shown here is derived from an EMBL/GenBank/DDBJ whole genome shotgun (WGS) entry which is preliminary data.</text>
</comment>
<sequence length="260" mass="29182">MPRFCANLKWLFTELPLLERFDAAARAGFEAVEYPTPYEEPAGILRARLKDSGLRQILINTPAGDPTKGEQSGIACLPGRQAAFRDDWRKALDYAAALDCKLVHLQAGILPPDVSRDRAQAVYIGNVFWAVELAASAGVRVVLEPINQRDIPNFFLRTQEEGAAIVEAVGRDKIGLQFDLYHCQVQQGDLVRRMETLMPAIDHMQIADNPGRHEPGTGEIAWDFVFRRIEELGYQGWIGCEYKPARETVEGLAWRTRYGV</sequence>
<dbReference type="RefSeq" id="WP_209376279.1">
    <property type="nucleotide sequence ID" value="NZ_JAGIZA010000017.1"/>
</dbReference>
<dbReference type="PANTHER" id="PTHR43489">
    <property type="entry name" value="ISOMERASE"/>
    <property type="match status" value="1"/>
</dbReference>
<dbReference type="AlphaFoldDB" id="A0A940S7W5"/>
<keyword evidence="1 2" id="KW-0413">Isomerase</keyword>
<feature type="active site" description="Proton donor/acceptor" evidence="3">
    <location>
        <position position="144"/>
    </location>
</feature>
<evidence type="ECO:0000256" key="2">
    <source>
        <dbReference type="PIRNR" id="PIRNR006241"/>
    </source>
</evidence>
<feature type="domain" description="Xylose isomerase-like TIM barrel" evidence="4">
    <location>
        <begin position="21"/>
        <end position="255"/>
    </location>
</feature>
<organism evidence="5 6">
    <name type="scientific">Roseomonas indoligenes</name>
    <dbReference type="NCBI Taxonomy" id="2820811"/>
    <lineage>
        <taxon>Bacteria</taxon>
        <taxon>Pseudomonadati</taxon>
        <taxon>Pseudomonadota</taxon>
        <taxon>Alphaproteobacteria</taxon>
        <taxon>Acetobacterales</taxon>
        <taxon>Roseomonadaceae</taxon>
        <taxon>Roseomonas</taxon>
    </lineage>
</organism>
<name>A0A940S7W5_9PROT</name>
<dbReference type="SUPFAM" id="SSF51658">
    <property type="entry name" value="Xylose isomerase-like"/>
    <property type="match status" value="1"/>
</dbReference>
<dbReference type="Proteomes" id="UP000677537">
    <property type="component" value="Unassembled WGS sequence"/>
</dbReference>
<dbReference type="FunFam" id="3.20.20.150:FF:000007">
    <property type="entry name" value="Hydroxypyruvate isomerase"/>
    <property type="match status" value="1"/>
</dbReference>
<keyword evidence="6" id="KW-1185">Reference proteome</keyword>